<keyword evidence="2" id="KW-1185">Reference proteome</keyword>
<evidence type="ECO:0008006" key="3">
    <source>
        <dbReference type="Google" id="ProtNLM"/>
    </source>
</evidence>
<gene>
    <name evidence="1" type="ORF">J2R98_001515</name>
</gene>
<dbReference type="EMBL" id="JAUSUP010000003">
    <property type="protein sequence ID" value="MDQ0351698.1"/>
    <property type="molecule type" value="Genomic_DNA"/>
</dbReference>
<proteinExistence type="predicted"/>
<sequence length="50" mass="6216">MHRKVLFYLRSRGLFVKCCKHTKHQIENMMRDKVVNEQKNQFENRYFLNG</sequence>
<reference evidence="1 2" key="1">
    <citation type="submission" date="2023-07" db="EMBL/GenBank/DDBJ databases">
        <title>Genomic Encyclopedia of Type Strains, Phase IV (KMG-IV): sequencing the most valuable type-strain genomes for metagenomic binning, comparative biology and taxonomic classification.</title>
        <authorList>
            <person name="Goeker M."/>
        </authorList>
    </citation>
    <scope>NUCLEOTIDE SEQUENCE [LARGE SCALE GENOMIC DNA]</scope>
    <source>
        <strain evidence="1 2">DSM 15448</strain>
    </source>
</reference>
<protein>
    <recommendedName>
        <fullName evidence="3">Fur-regulated basic protein A</fullName>
    </recommendedName>
</protein>
<organism evidence="1 2">
    <name type="scientific">Alkalibacillus filiformis</name>
    <dbReference type="NCBI Taxonomy" id="200990"/>
    <lineage>
        <taxon>Bacteria</taxon>
        <taxon>Bacillati</taxon>
        <taxon>Bacillota</taxon>
        <taxon>Bacilli</taxon>
        <taxon>Bacillales</taxon>
        <taxon>Bacillaceae</taxon>
        <taxon>Alkalibacillus</taxon>
    </lineage>
</organism>
<accession>A0ABU0DTB6</accession>
<dbReference type="Proteomes" id="UP001236723">
    <property type="component" value="Unassembled WGS sequence"/>
</dbReference>
<evidence type="ECO:0000313" key="1">
    <source>
        <dbReference type="EMBL" id="MDQ0351698.1"/>
    </source>
</evidence>
<comment type="caution">
    <text evidence="1">The sequence shown here is derived from an EMBL/GenBank/DDBJ whole genome shotgun (WGS) entry which is preliminary data.</text>
</comment>
<evidence type="ECO:0000313" key="2">
    <source>
        <dbReference type="Proteomes" id="UP001236723"/>
    </source>
</evidence>
<name>A0ABU0DTB6_9BACI</name>